<dbReference type="AlphaFoldDB" id="A0A382S5M0"/>
<feature type="non-terminal residue" evidence="1">
    <location>
        <position position="1"/>
    </location>
</feature>
<organism evidence="1">
    <name type="scientific">marine metagenome</name>
    <dbReference type="NCBI Taxonomy" id="408172"/>
    <lineage>
        <taxon>unclassified sequences</taxon>
        <taxon>metagenomes</taxon>
        <taxon>ecological metagenomes</taxon>
    </lineage>
</organism>
<name>A0A382S5M0_9ZZZZ</name>
<sequence length="153" mass="17270">NIVCENKKREPASYCEDNKEIHTWFKSLLSELKDQEVPGYTDKKYGEPKVELYSIKSSQRATKNHFKVDGARYIPSTGRVTVPIGSLATGNQHCVPIPHQEVKTELINSDILESKGRYFRFTEKYTFGSQSEATAVIINSPKGWDAAGWELDG</sequence>
<reference evidence="1" key="1">
    <citation type="submission" date="2018-05" db="EMBL/GenBank/DDBJ databases">
        <authorList>
            <person name="Lanie J.A."/>
            <person name="Ng W.-L."/>
            <person name="Kazmierczak K.M."/>
            <person name="Andrzejewski T.M."/>
            <person name="Davidsen T.M."/>
            <person name="Wayne K.J."/>
            <person name="Tettelin H."/>
            <person name="Glass J.I."/>
            <person name="Rusch D."/>
            <person name="Podicherti R."/>
            <person name="Tsui H.-C.T."/>
            <person name="Winkler M.E."/>
        </authorList>
    </citation>
    <scope>NUCLEOTIDE SEQUENCE</scope>
</reference>
<gene>
    <name evidence="1" type="ORF">METZ01_LOCUS357619</name>
</gene>
<protein>
    <submittedName>
        <fullName evidence="1">Uncharacterized protein</fullName>
    </submittedName>
</protein>
<evidence type="ECO:0000313" key="1">
    <source>
        <dbReference type="EMBL" id="SVD04765.1"/>
    </source>
</evidence>
<dbReference type="EMBL" id="UINC01126348">
    <property type="protein sequence ID" value="SVD04765.1"/>
    <property type="molecule type" value="Genomic_DNA"/>
</dbReference>
<proteinExistence type="predicted"/>
<accession>A0A382S5M0</accession>